<evidence type="ECO:0000313" key="8">
    <source>
        <dbReference type="EMBL" id="OHA24184.1"/>
    </source>
</evidence>
<dbReference type="GO" id="GO:0005886">
    <property type="term" value="C:plasma membrane"/>
    <property type="evidence" value="ECO:0007669"/>
    <property type="project" value="TreeGrafter"/>
</dbReference>
<evidence type="ECO:0000256" key="1">
    <source>
        <dbReference type="ARBA" id="ARBA00004141"/>
    </source>
</evidence>
<keyword evidence="4 6" id="KW-1133">Transmembrane helix</keyword>
<protein>
    <recommendedName>
        <fullName evidence="7">GtrA/DPMS transmembrane domain-containing protein</fullName>
    </recommendedName>
</protein>
<dbReference type="Proteomes" id="UP000177130">
    <property type="component" value="Unassembled WGS sequence"/>
</dbReference>
<comment type="caution">
    <text evidence="8">The sequence shown here is derived from an EMBL/GenBank/DDBJ whole genome shotgun (WGS) entry which is preliminary data.</text>
</comment>
<reference evidence="8 9" key="1">
    <citation type="journal article" date="2016" name="Nat. Commun.">
        <title>Thousands of microbial genomes shed light on interconnected biogeochemical processes in an aquifer system.</title>
        <authorList>
            <person name="Anantharaman K."/>
            <person name="Brown C.T."/>
            <person name="Hug L.A."/>
            <person name="Sharon I."/>
            <person name="Castelle C.J."/>
            <person name="Probst A.J."/>
            <person name="Thomas B.C."/>
            <person name="Singh A."/>
            <person name="Wilkins M.J."/>
            <person name="Karaoz U."/>
            <person name="Brodie E.L."/>
            <person name="Williams K.H."/>
            <person name="Hubbard S.S."/>
            <person name="Banfield J.F."/>
        </authorList>
    </citation>
    <scope>NUCLEOTIDE SEQUENCE [LARGE SCALE GENOMIC DNA]</scope>
</reference>
<keyword evidence="3 6" id="KW-0812">Transmembrane</keyword>
<proteinExistence type="inferred from homology"/>
<feature type="transmembrane region" description="Helical" evidence="6">
    <location>
        <begin position="98"/>
        <end position="118"/>
    </location>
</feature>
<feature type="transmembrane region" description="Helical" evidence="6">
    <location>
        <begin position="133"/>
        <end position="155"/>
    </location>
</feature>
<dbReference type="InterPro" id="IPR007267">
    <property type="entry name" value="GtrA_DPMS_TM"/>
</dbReference>
<evidence type="ECO:0000256" key="2">
    <source>
        <dbReference type="ARBA" id="ARBA00009399"/>
    </source>
</evidence>
<dbReference type="AlphaFoldDB" id="A0A1G2MKC4"/>
<dbReference type="STRING" id="1802306.A3C72_03555"/>
<evidence type="ECO:0000256" key="4">
    <source>
        <dbReference type="ARBA" id="ARBA00022989"/>
    </source>
</evidence>
<evidence type="ECO:0000259" key="7">
    <source>
        <dbReference type="Pfam" id="PF04138"/>
    </source>
</evidence>
<comment type="similarity">
    <text evidence="2">Belongs to the GtrA family.</text>
</comment>
<comment type="subcellular location">
    <subcellularLocation>
        <location evidence="1">Membrane</location>
        <topology evidence="1">Multi-pass membrane protein</topology>
    </subcellularLocation>
</comment>
<sequence>MDDKIHEDYLGKISAMLPGGAFDFYKRKRTLINYVFSGGTGAFVNLFTLFVLTHVFRIWYLLSSIVAFLTAFGFSFYLQKHWTFRDHSNDGIQKQMSVYMLVSLINLVVNTALMYLFVDVIGKMLVPNFYNNTLWYLLSQFVSAGLIAIESFFVYRSFVFRRS</sequence>
<feature type="transmembrane region" description="Helical" evidence="6">
    <location>
        <begin position="58"/>
        <end position="78"/>
    </location>
</feature>
<evidence type="ECO:0000256" key="3">
    <source>
        <dbReference type="ARBA" id="ARBA00022692"/>
    </source>
</evidence>
<dbReference type="PANTHER" id="PTHR38459">
    <property type="entry name" value="PROPHAGE BACTOPRENOL-LINKED GLUCOSE TRANSLOCASE HOMOLOG"/>
    <property type="match status" value="1"/>
</dbReference>
<keyword evidence="5 6" id="KW-0472">Membrane</keyword>
<feature type="domain" description="GtrA/DPMS transmembrane" evidence="7">
    <location>
        <begin position="34"/>
        <end position="160"/>
    </location>
</feature>
<evidence type="ECO:0000313" key="9">
    <source>
        <dbReference type="Proteomes" id="UP000177130"/>
    </source>
</evidence>
<gene>
    <name evidence="8" type="ORF">A3C72_03555</name>
</gene>
<evidence type="ECO:0000256" key="6">
    <source>
        <dbReference type="SAM" id="Phobius"/>
    </source>
</evidence>
<dbReference type="PANTHER" id="PTHR38459:SF1">
    <property type="entry name" value="PROPHAGE BACTOPRENOL-LINKED GLUCOSE TRANSLOCASE HOMOLOG"/>
    <property type="match status" value="1"/>
</dbReference>
<evidence type="ECO:0000256" key="5">
    <source>
        <dbReference type="ARBA" id="ARBA00023136"/>
    </source>
</evidence>
<accession>A0A1G2MKC4</accession>
<organism evidence="8 9">
    <name type="scientific">Candidatus Taylorbacteria bacterium RIFCSPHIGHO2_02_FULL_43_32b</name>
    <dbReference type="NCBI Taxonomy" id="1802306"/>
    <lineage>
        <taxon>Bacteria</taxon>
        <taxon>Candidatus Tayloriibacteriota</taxon>
    </lineage>
</organism>
<dbReference type="EMBL" id="MHRK01000017">
    <property type="protein sequence ID" value="OHA24184.1"/>
    <property type="molecule type" value="Genomic_DNA"/>
</dbReference>
<feature type="transmembrane region" description="Helical" evidence="6">
    <location>
        <begin position="31"/>
        <end position="52"/>
    </location>
</feature>
<name>A0A1G2MKC4_9BACT</name>
<dbReference type="Pfam" id="PF04138">
    <property type="entry name" value="GtrA_DPMS_TM"/>
    <property type="match status" value="1"/>
</dbReference>
<dbReference type="InterPro" id="IPR051401">
    <property type="entry name" value="GtrA_CellWall_Glycosyl"/>
</dbReference>
<dbReference type="GO" id="GO:0000271">
    <property type="term" value="P:polysaccharide biosynthetic process"/>
    <property type="evidence" value="ECO:0007669"/>
    <property type="project" value="InterPro"/>
</dbReference>